<keyword evidence="1" id="KW-1133">Transmembrane helix</keyword>
<keyword evidence="1" id="KW-0812">Transmembrane</keyword>
<dbReference type="Proteomes" id="UP000604825">
    <property type="component" value="Unassembled WGS sequence"/>
</dbReference>
<dbReference type="Pfam" id="PF13968">
    <property type="entry name" value="DUF4220"/>
    <property type="match status" value="1"/>
</dbReference>
<feature type="transmembrane region" description="Helical" evidence="1">
    <location>
        <begin position="124"/>
        <end position="143"/>
    </location>
</feature>
<feature type="transmembrane region" description="Helical" evidence="1">
    <location>
        <begin position="384"/>
        <end position="408"/>
    </location>
</feature>
<dbReference type="PANTHER" id="PTHR31325">
    <property type="entry name" value="OS01G0798800 PROTEIN-RELATED"/>
    <property type="match status" value="1"/>
</dbReference>
<dbReference type="AlphaFoldDB" id="A0A811RCG3"/>
<reference evidence="3" key="1">
    <citation type="submission" date="2020-10" db="EMBL/GenBank/DDBJ databases">
        <authorList>
            <person name="Han B."/>
            <person name="Lu T."/>
            <person name="Zhao Q."/>
            <person name="Huang X."/>
            <person name="Zhao Y."/>
        </authorList>
    </citation>
    <scope>NUCLEOTIDE SEQUENCE</scope>
</reference>
<proteinExistence type="predicted"/>
<dbReference type="InterPro" id="IPR025315">
    <property type="entry name" value="DUF4220"/>
</dbReference>
<sequence length="788" mass="88519">MAGGNSTADSDFHCSDEFVAAFRKSMRGQVWRVNAMLLTDVVLAGVIVAMGAYGQRYRHHPFTRFVFLGATTLFLPIVSYVVSSTDSKSKNYSNVPWVFGPEVFGHFDGLVAKCKGEFHSVATVTWAFLVQIVVINTSTVVAADDREGRNIPPPYELFVQGVWTFYLGASSIAQKHVYFPRDLLLLFVEFSPSALICFKIVFKLYAFRNAQRSFALGRNPHLVSGYSQQLQQVEEGSPHGEPPVGDGQHVHVHVPPPPLMVMGEEVIQVEKQPQGYVVKDVKNMVTVDRVWRLDDTLLAVPRPLLLKDLCLSFALFKLLRCRFARYKLGNAGSKGVTTDFFWGLLMKDGEHVRIFRLIADEVSFVHDYYYSSLPICYAKRWLHIWSLCISLLSLGYCIVAACLLGLAICMTDWEDIVKTTQMECLYWCWGDYVVSHTKLESFGRVYFVAVLLFLIVTLVMISEIRDIGSYICSNWTKVGLVCWYVNHTSWQHFVPVQKWVALLLRCRCKLMKHWNEKMGQCSVLVLQPRTVTPLGLLRRVLRLPDKERSVRVSPAVKACIIDALRSHKSTGASLRRSRVHENFPGAYNSKGTSDAILTWHIATCILEARHPCQHDQEQEQGSPPAVSDDRITAVHLSRYCTYLVAWYPELLPDDVAWSKSVYKAVKKDAGRALAARRAAPGTPEAEYKQLLKLLGENSRHEVLRDGARLATELVEYFTAAGEGDEATWKLLAGFWSEMILYAAPSKNEKGHLEAVARGGELITLLWALLFHAGIVSRGETAATPAGTV</sequence>
<comment type="caution">
    <text evidence="3">The sequence shown here is derived from an EMBL/GenBank/DDBJ whole genome shotgun (WGS) entry which is preliminary data.</text>
</comment>
<keyword evidence="1" id="KW-0472">Membrane</keyword>
<dbReference type="InterPro" id="IPR007658">
    <property type="entry name" value="DUF594"/>
</dbReference>
<evidence type="ECO:0000259" key="2">
    <source>
        <dbReference type="Pfam" id="PF13968"/>
    </source>
</evidence>
<dbReference type="OrthoDB" id="693467at2759"/>
<feature type="transmembrane region" description="Helical" evidence="1">
    <location>
        <begin position="33"/>
        <end position="53"/>
    </location>
</feature>
<feature type="transmembrane region" description="Helical" evidence="1">
    <location>
        <begin position="65"/>
        <end position="83"/>
    </location>
</feature>
<evidence type="ECO:0000256" key="1">
    <source>
        <dbReference type="SAM" id="Phobius"/>
    </source>
</evidence>
<feature type="transmembrane region" description="Helical" evidence="1">
    <location>
        <begin position="442"/>
        <end position="461"/>
    </location>
</feature>
<evidence type="ECO:0000313" key="4">
    <source>
        <dbReference type="Proteomes" id="UP000604825"/>
    </source>
</evidence>
<evidence type="ECO:0000313" key="3">
    <source>
        <dbReference type="EMBL" id="CAD6267702.1"/>
    </source>
</evidence>
<dbReference type="Pfam" id="PF04578">
    <property type="entry name" value="DUF594"/>
    <property type="match status" value="1"/>
</dbReference>
<name>A0A811RCG3_9POAL</name>
<keyword evidence="4" id="KW-1185">Reference proteome</keyword>
<feature type="domain" description="DUF4220" evidence="2">
    <location>
        <begin position="120"/>
        <end position="524"/>
    </location>
</feature>
<dbReference type="EMBL" id="CAJGYO010000014">
    <property type="protein sequence ID" value="CAD6267702.1"/>
    <property type="molecule type" value="Genomic_DNA"/>
</dbReference>
<organism evidence="3 4">
    <name type="scientific">Miscanthus lutarioriparius</name>
    <dbReference type="NCBI Taxonomy" id="422564"/>
    <lineage>
        <taxon>Eukaryota</taxon>
        <taxon>Viridiplantae</taxon>
        <taxon>Streptophyta</taxon>
        <taxon>Embryophyta</taxon>
        <taxon>Tracheophyta</taxon>
        <taxon>Spermatophyta</taxon>
        <taxon>Magnoliopsida</taxon>
        <taxon>Liliopsida</taxon>
        <taxon>Poales</taxon>
        <taxon>Poaceae</taxon>
        <taxon>PACMAD clade</taxon>
        <taxon>Panicoideae</taxon>
        <taxon>Andropogonodae</taxon>
        <taxon>Andropogoneae</taxon>
        <taxon>Saccharinae</taxon>
        <taxon>Miscanthus</taxon>
    </lineage>
</organism>
<feature type="transmembrane region" description="Helical" evidence="1">
    <location>
        <begin position="183"/>
        <end position="202"/>
    </location>
</feature>
<accession>A0A811RCG3</accession>
<protein>
    <recommendedName>
        <fullName evidence="2">DUF4220 domain-containing protein</fullName>
    </recommendedName>
</protein>
<gene>
    <name evidence="3" type="ORF">NCGR_LOCUS51007</name>
</gene>